<dbReference type="EMBL" id="CP016094">
    <property type="protein sequence ID" value="AOS43047.1"/>
    <property type="molecule type" value="Genomic_DNA"/>
</dbReference>
<dbReference type="InterPro" id="IPR033138">
    <property type="entry name" value="Cu_oxidase_CS"/>
</dbReference>
<proteinExistence type="predicted"/>
<keyword evidence="2" id="KW-0479">Metal-binding</keyword>
<dbReference type="Gene3D" id="2.60.40.420">
    <property type="entry name" value="Cupredoxins - blue copper proteins"/>
    <property type="match status" value="1"/>
</dbReference>
<evidence type="ECO:0000313" key="7">
    <source>
        <dbReference type="Proteomes" id="UP000095228"/>
    </source>
</evidence>
<protein>
    <submittedName>
        <fullName evidence="6">Azurin</fullName>
    </submittedName>
</protein>
<keyword evidence="4" id="KW-0186">Copper</keyword>
<dbReference type="InterPro" id="IPR008972">
    <property type="entry name" value="Cupredoxin"/>
</dbReference>
<dbReference type="InterPro" id="IPR000923">
    <property type="entry name" value="BlueCu_1"/>
</dbReference>
<dbReference type="PROSITE" id="PS00196">
    <property type="entry name" value="COPPER_BLUE"/>
    <property type="match status" value="1"/>
</dbReference>
<dbReference type="GO" id="GO:0005507">
    <property type="term" value="F:copper ion binding"/>
    <property type="evidence" value="ECO:0007669"/>
    <property type="project" value="InterPro"/>
</dbReference>
<evidence type="ECO:0000259" key="5">
    <source>
        <dbReference type="Pfam" id="PF00127"/>
    </source>
</evidence>
<dbReference type="PROSITE" id="PS51257">
    <property type="entry name" value="PROKAR_LIPOPROTEIN"/>
    <property type="match status" value="1"/>
</dbReference>
<accession>A0A1I7PHG6</accession>
<reference evidence="6 7" key="1">
    <citation type="submission" date="2016-06" db="EMBL/GenBank/DDBJ databases">
        <title>Three novel species with peptidoglycan cell walls form the new genus Lacunisphaera gen. nov. in the family Opitutaceae of the verrucomicrobial subdivision 4.</title>
        <authorList>
            <person name="Rast P."/>
            <person name="Gloeckner I."/>
            <person name="Jogler M."/>
            <person name="Boedeker C."/>
            <person name="Jeske O."/>
            <person name="Wiegand S."/>
            <person name="Reinhardt R."/>
            <person name="Schumann P."/>
            <person name="Rohde M."/>
            <person name="Spring S."/>
            <person name="Gloeckner F.O."/>
            <person name="Jogler C."/>
        </authorList>
    </citation>
    <scope>NUCLEOTIDE SEQUENCE [LARGE SCALE GENOMIC DNA]</scope>
    <source>
        <strain evidence="6 7">IG16b</strain>
    </source>
</reference>
<evidence type="ECO:0000256" key="3">
    <source>
        <dbReference type="ARBA" id="ARBA00022982"/>
    </source>
</evidence>
<keyword evidence="7" id="KW-1185">Reference proteome</keyword>
<gene>
    <name evidence="6" type="primary">azu_1</name>
    <name evidence="6" type="ORF">Verru16b_00085</name>
</gene>
<dbReference type="Proteomes" id="UP000095228">
    <property type="component" value="Chromosome"/>
</dbReference>
<dbReference type="PANTHER" id="PTHR38439:SF2">
    <property type="entry name" value="OUTER MEMBRANE PROTEIN H.8"/>
    <property type="match status" value="1"/>
</dbReference>
<dbReference type="PATRIC" id="fig|1838286.3.peg.82"/>
<dbReference type="AlphaFoldDB" id="A0A1I7PHG6"/>
<dbReference type="InterPro" id="IPR050845">
    <property type="entry name" value="Cu-binding_ET"/>
</dbReference>
<keyword evidence="1" id="KW-0813">Transport</keyword>
<dbReference type="GO" id="GO:0009055">
    <property type="term" value="F:electron transfer activity"/>
    <property type="evidence" value="ECO:0007669"/>
    <property type="project" value="InterPro"/>
</dbReference>
<dbReference type="SUPFAM" id="SSF49503">
    <property type="entry name" value="Cupredoxins"/>
    <property type="match status" value="1"/>
</dbReference>
<evidence type="ECO:0000256" key="4">
    <source>
        <dbReference type="ARBA" id="ARBA00023008"/>
    </source>
</evidence>
<dbReference type="OrthoDB" id="9814063at2"/>
<keyword evidence="3" id="KW-0249">Electron transport</keyword>
<dbReference type="STRING" id="1838286.Verru16b_00085"/>
<dbReference type="RefSeq" id="WP_069960441.1">
    <property type="nucleotide sequence ID" value="NZ_CP016094.1"/>
</dbReference>
<dbReference type="PANTHER" id="PTHR38439">
    <property type="entry name" value="AURACYANIN-B"/>
    <property type="match status" value="1"/>
</dbReference>
<feature type="domain" description="Blue (type 1) copper" evidence="5">
    <location>
        <begin position="49"/>
        <end position="170"/>
    </location>
</feature>
<dbReference type="Pfam" id="PF00127">
    <property type="entry name" value="Copper-bind"/>
    <property type="match status" value="1"/>
</dbReference>
<sequence>MKKIHAFPLLLCALVLTGCGKKEETTAAAPAASSATPTAPAAPAPAVIEITANDSMKFNLTRFEVTAGQDVKVIFTNLGTMPKVAMGHNLIILKKDADVKAYADAAVMAAATEYAPAAKADQVIAHTKLLGPKQSDEITFKAPTEPGEYPFLCSFPAHFLSGMKGVMVVK</sequence>
<evidence type="ECO:0000256" key="2">
    <source>
        <dbReference type="ARBA" id="ARBA00022723"/>
    </source>
</evidence>
<dbReference type="KEGG" id="obg:Verru16b_00085"/>
<evidence type="ECO:0000256" key="1">
    <source>
        <dbReference type="ARBA" id="ARBA00022448"/>
    </source>
</evidence>
<name>A0A1I7PHG6_9BACT</name>
<dbReference type="InterPro" id="IPR028871">
    <property type="entry name" value="BlueCu_1_BS"/>
</dbReference>
<dbReference type="PROSITE" id="PS00079">
    <property type="entry name" value="MULTICOPPER_OXIDASE1"/>
    <property type="match status" value="1"/>
</dbReference>
<organism evidence="6 7">
    <name type="scientific">Lacunisphaera limnophila</name>
    <dbReference type="NCBI Taxonomy" id="1838286"/>
    <lineage>
        <taxon>Bacteria</taxon>
        <taxon>Pseudomonadati</taxon>
        <taxon>Verrucomicrobiota</taxon>
        <taxon>Opitutia</taxon>
        <taxon>Opitutales</taxon>
        <taxon>Opitutaceae</taxon>
        <taxon>Lacunisphaera</taxon>
    </lineage>
</organism>
<evidence type="ECO:0000313" key="6">
    <source>
        <dbReference type="EMBL" id="AOS43047.1"/>
    </source>
</evidence>